<dbReference type="Proteomes" id="UP001295423">
    <property type="component" value="Unassembled WGS sequence"/>
</dbReference>
<evidence type="ECO:0000313" key="1">
    <source>
        <dbReference type="EMBL" id="CAJ1957234.1"/>
    </source>
</evidence>
<comment type="caution">
    <text evidence="1">The sequence shown here is derived from an EMBL/GenBank/DDBJ whole genome shotgun (WGS) entry which is preliminary data.</text>
</comment>
<gene>
    <name evidence="1" type="ORF">CYCCA115_LOCUS16615</name>
</gene>
<dbReference type="EMBL" id="CAKOGP040001936">
    <property type="protein sequence ID" value="CAJ1957234.1"/>
    <property type="molecule type" value="Genomic_DNA"/>
</dbReference>
<accession>A0AAD2FYX1</accession>
<dbReference type="AlphaFoldDB" id="A0AAD2FYX1"/>
<organism evidence="1 2">
    <name type="scientific">Cylindrotheca closterium</name>
    <dbReference type="NCBI Taxonomy" id="2856"/>
    <lineage>
        <taxon>Eukaryota</taxon>
        <taxon>Sar</taxon>
        <taxon>Stramenopiles</taxon>
        <taxon>Ochrophyta</taxon>
        <taxon>Bacillariophyta</taxon>
        <taxon>Bacillariophyceae</taxon>
        <taxon>Bacillariophycidae</taxon>
        <taxon>Bacillariales</taxon>
        <taxon>Bacillariaceae</taxon>
        <taxon>Cylindrotheca</taxon>
    </lineage>
</organism>
<protein>
    <submittedName>
        <fullName evidence="1">Uncharacterized protein</fullName>
    </submittedName>
</protein>
<keyword evidence="2" id="KW-1185">Reference proteome</keyword>
<proteinExistence type="predicted"/>
<evidence type="ECO:0000313" key="2">
    <source>
        <dbReference type="Proteomes" id="UP001295423"/>
    </source>
</evidence>
<name>A0AAD2FYX1_9STRA</name>
<sequence>MVSYNKPNPLATFIKDDLDYFATLEDELFDCEECVATRRSGSSISFSEDVAIQEVTCISDMEISEIDNLWYTQEDFTTMKAECRQLAKSAKSARIKESADICIRGLEEKLNGRKKKINRSEAIGAVLCEQDAQFSYGEQNPEVIAQVYQEFASHCLDEAVEQALRDQEAALAIHDLPSNSSSLSSQGDGCTSSIPSLGKLGGRTMLIA</sequence>
<reference evidence="1" key="1">
    <citation type="submission" date="2023-08" db="EMBL/GenBank/DDBJ databases">
        <authorList>
            <person name="Audoor S."/>
            <person name="Bilcke G."/>
        </authorList>
    </citation>
    <scope>NUCLEOTIDE SEQUENCE</scope>
</reference>